<keyword evidence="4" id="KW-0511">Multifunctional enzyme</keyword>
<dbReference type="PATRIC" id="fig|301375.6.peg.438"/>
<dbReference type="SUPFAM" id="SSF53927">
    <property type="entry name" value="Cytidine deaminase-like"/>
    <property type="match status" value="1"/>
</dbReference>
<dbReference type="PIRSF" id="PIRSF000414">
    <property type="entry name" value="AICARFT_IMPCHas"/>
    <property type="match status" value="1"/>
</dbReference>
<dbReference type="FunFam" id="3.40.140.20:FF:000001">
    <property type="entry name" value="Bifunctional purine biosynthesis protein PurH"/>
    <property type="match status" value="1"/>
</dbReference>
<evidence type="ECO:0000256" key="1">
    <source>
        <dbReference type="ARBA" id="ARBA00022679"/>
    </source>
</evidence>
<protein>
    <submittedName>
        <fullName evidence="5">Phosphoribosylaminoimidazolecarboxamide formyltransferase</fullName>
    </submittedName>
</protein>
<sequence>MTIKVFMQIRQVVVLADESSEVNDFLLDLEQRGLEIQRSDPAKILSEIVAAEGGKWGGPDRLILCDQNFDSKPFGSVIVREAVKNGCGVLIGSNLVGKVGQEMKADVSLSEETRKELASEAMYKYISNEAERLSTLQGNCPRYLVSTYEKVQDLRYGENWHQKASLYQKPNGLGLHRAEKLCGKEMSYNNVVDSEATLEMLIDLMEYDGMREDRTLAVIVKHANPCGVAYGQNEVEAYGRALATDPKSAFGGVIGFSEPVEAELAEKMRDHFIEVLLAPGYDPEALEILREKPNRRILDVSELLVRRDRLYEGRQSRSVFGGLLVQDYDTEDILEWKVVTERGPTPTETMALRFAWKVTKYVKSNALVYATANQIIGIGSGQVSRVDSARFGAEKAEEHGLETKGTVAATDSFFPFRDGLDRTFEAGATAVVHPGGSIRDGEVIEAANEHGMAMVFTGMRHFRH</sequence>
<gene>
    <name evidence="5" type="ORF">XE07_1361</name>
</gene>
<dbReference type="Gene3D" id="3.40.140.20">
    <property type="match status" value="2"/>
</dbReference>
<evidence type="ECO:0000313" key="5">
    <source>
        <dbReference type="EMBL" id="KUK96089.1"/>
    </source>
</evidence>
<dbReference type="PANTHER" id="PTHR11692:SF0">
    <property type="entry name" value="BIFUNCTIONAL PURINE BIOSYNTHESIS PROTEIN ATIC"/>
    <property type="match status" value="1"/>
</dbReference>
<evidence type="ECO:0000256" key="3">
    <source>
        <dbReference type="ARBA" id="ARBA00022801"/>
    </source>
</evidence>
<dbReference type="Proteomes" id="UP000053961">
    <property type="component" value="Unassembled WGS sequence"/>
</dbReference>
<keyword evidence="2" id="KW-0658">Purine biosynthesis</keyword>
<dbReference type="SMART" id="SM00798">
    <property type="entry name" value="AICARFT_IMPCHas"/>
    <property type="match status" value="1"/>
</dbReference>
<organism evidence="5 6">
    <name type="scientific">Methanothrix harundinacea</name>
    <dbReference type="NCBI Taxonomy" id="301375"/>
    <lineage>
        <taxon>Archaea</taxon>
        <taxon>Methanobacteriati</taxon>
        <taxon>Methanobacteriota</taxon>
        <taxon>Stenosarchaea group</taxon>
        <taxon>Methanomicrobia</taxon>
        <taxon>Methanotrichales</taxon>
        <taxon>Methanotrichaceae</taxon>
        <taxon>Methanothrix</taxon>
    </lineage>
</organism>
<keyword evidence="3" id="KW-0378">Hydrolase</keyword>
<name>A0A101IIY3_9EURY</name>
<evidence type="ECO:0000313" key="6">
    <source>
        <dbReference type="Proteomes" id="UP000053961"/>
    </source>
</evidence>
<keyword evidence="1 5" id="KW-0808">Transferase</keyword>
<dbReference type="InterPro" id="IPR024051">
    <property type="entry name" value="AICAR_Tfase_dup_dom_sf"/>
</dbReference>
<dbReference type="AlphaFoldDB" id="A0A101IIY3"/>
<dbReference type="GO" id="GO:0004643">
    <property type="term" value="F:phosphoribosylaminoimidazolecarboxamide formyltransferase activity"/>
    <property type="evidence" value="ECO:0007669"/>
    <property type="project" value="InterPro"/>
</dbReference>
<accession>A0A101IIY3</accession>
<dbReference type="GO" id="GO:0005829">
    <property type="term" value="C:cytosol"/>
    <property type="evidence" value="ECO:0007669"/>
    <property type="project" value="TreeGrafter"/>
</dbReference>
<proteinExistence type="predicted"/>
<dbReference type="Pfam" id="PF01808">
    <property type="entry name" value="AICARFT_IMPCHas"/>
    <property type="match status" value="1"/>
</dbReference>
<evidence type="ECO:0000256" key="4">
    <source>
        <dbReference type="ARBA" id="ARBA00023268"/>
    </source>
</evidence>
<evidence type="ECO:0000256" key="2">
    <source>
        <dbReference type="ARBA" id="ARBA00022755"/>
    </source>
</evidence>
<reference evidence="6" key="1">
    <citation type="journal article" date="2015" name="MBio">
        <title>Genome-Resolved Metagenomic Analysis Reveals Roles for Candidate Phyla and Other Microbial Community Members in Biogeochemical Transformations in Oil Reservoirs.</title>
        <authorList>
            <person name="Hu P."/>
            <person name="Tom L."/>
            <person name="Singh A."/>
            <person name="Thomas B.C."/>
            <person name="Baker B.J."/>
            <person name="Piceno Y.M."/>
            <person name="Andersen G.L."/>
            <person name="Banfield J.F."/>
        </authorList>
    </citation>
    <scope>NUCLEOTIDE SEQUENCE [LARGE SCALE GENOMIC DNA]</scope>
</reference>
<dbReference type="InterPro" id="IPR016193">
    <property type="entry name" value="Cytidine_deaminase-like"/>
</dbReference>
<dbReference type="GO" id="GO:0006189">
    <property type="term" value="P:'de novo' IMP biosynthetic process"/>
    <property type="evidence" value="ECO:0007669"/>
    <property type="project" value="TreeGrafter"/>
</dbReference>
<dbReference type="InterPro" id="IPR002695">
    <property type="entry name" value="PurH-like"/>
</dbReference>
<comment type="caution">
    <text evidence="5">The sequence shown here is derived from an EMBL/GenBank/DDBJ whole genome shotgun (WGS) entry which is preliminary data.</text>
</comment>
<dbReference type="PANTHER" id="PTHR11692">
    <property type="entry name" value="BIFUNCTIONAL PURINE BIOSYNTHESIS PROTEIN PURH"/>
    <property type="match status" value="1"/>
</dbReference>
<dbReference type="GO" id="GO:0003937">
    <property type="term" value="F:IMP cyclohydrolase activity"/>
    <property type="evidence" value="ECO:0007669"/>
    <property type="project" value="InterPro"/>
</dbReference>
<dbReference type="EMBL" id="LGHB01000020">
    <property type="protein sequence ID" value="KUK96089.1"/>
    <property type="molecule type" value="Genomic_DNA"/>
</dbReference>
<dbReference type="NCBIfam" id="NF002049">
    <property type="entry name" value="PRK00881.1"/>
    <property type="match status" value="1"/>
</dbReference>